<evidence type="ECO:0000313" key="2">
    <source>
        <dbReference type="Proteomes" id="UP000059680"/>
    </source>
</evidence>
<reference evidence="1 2" key="3">
    <citation type="journal article" date="2013" name="Rice">
        <title>Improvement of the Oryza sativa Nipponbare reference genome using next generation sequence and optical map data.</title>
        <authorList>
            <person name="Kawahara Y."/>
            <person name="de la Bastide M."/>
            <person name="Hamilton J.P."/>
            <person name="Kanamori H."/>
            <person name="McCombie W.R."/>
            <person name="Ouyang S."/>
            <person name="Schwartz D.C."/>
            <person name="Tanaka T."/>
            <person name="Wu J."/>
            <person name="Zhou S."/>
            <person name="Childs K.L."/>
            <person name="Davidson R.M."/>
            <person name="Lin H."/>
            <person name="Quesada-Ocampo L."/>
            <person name="Vaillancourt B."/>
            <person name="Sakai H."/>
            <person name="Lee S.S."/>
            <person name="Kim J."/>
            <person name="Numa H."/>
            <person name="Itoh T."/>
            <person name="Buell C.R."/>
            <person name="Matsumoto T."/>
        </authorList>
    </citation>
    <scope>NUCLEOTIDE SEQUENCE [LARGE SCALE GENOMIC DNA]</scope>
    <source>
        <strain evidence="2">cv. Nipponbare</strain>
    </source>
</reference>
<sequence length="130" mass="14788">MLLILIRVELHYIRDLASREGRDHLPGLSIPILYIPVIPSTQELSPIIRKRYISDRLRVPHVRPHTCPRLEHIPDLNLTIHTRRQQKVSILGEKPNRRDPLGVPNPLVHTPLGNIAALVARLGILGRCDP</sequence>
<dbReference type="EMBL" id="AP014959">
    <property type="protein sequence ID" value="BAS84575.1"/>
    <property type="molecule type" value="Genomic_DNA"/>
</dbReference>
<reference evidence="1 2" key="2">
    <citation type="journal article" date="2013" name="Plant Cell Physiol.">
        <title>Rice Annotation Project Database (RAP-DB): an integrative and interactive database for rice genomics.</title>
        <authorList>
            <person name="Sakai H."/>
            <person name="Lee S.S."/>
            <person name="Tanaka T."/>
            <person name="Numa H."/>
            <person name="Kim J."/>
            <person name="Kawahara Y."/>
            <person name="Wakimoto H."/>
            <person name="Yang C.C."/>
            <person name="Iwamoto M."/>
            <person name="Abe T."/>
            <person name="Yamada Y."/>
            <person name="Muto A."/>
            <person name="Inokuchi H."/>
            <person name="Ikemura T."/>
            <person name="Matsumoto T."/>
            <person name="Sasaki T."/>
            <person name="Itoh T."/>
        </authorList>
    </citation>
    <scope>NUCLEOTIDE SEQUENCE [LARGE SCALE GENOMIC DNA]</scope>
    <source>
        <strain evidence="2">cv. Nipponbare</strain>
    </source>
</reference>
<keyword evidence="2" id="KW-1185">Reference proteome</keyword>
<dbReference type="Proteomes" id="UP000059680">
    <property type="component" value="Chromosome 3"/>
</dbReference>
<gene>
    <name evidence="1" type="ordered locus">Os03g0397550</name>
    <name evidence="1" type="ORF">OSNPB_030397550</name>
</gene>
<evidence type="ECO:0000313" key="1">
    <source>
        <dbReference type="EMBL" id="BAS84575.1"/>
    </source>
</evidence>
<dbReference type="Gramene" id="Os03t0397550-00">
    <property type="protein sequence ID" value="Os03t0397550-00"/>
    <property type="gene ID" value="Os03g0397550"/>
</dbReference>
<reference evidence="2" key="1">
    <citation type="journal article" date="2005" name="Nature">
        <title>The map-based sequence of the rice genome.</title>
        <authorList>
            <consortium name="International rice genome sequencing project (IRGSP)"/>
            <person name="Matsumoto T."/>
            <person name="Wu J."/>
            <person name="Kanamori H."/>
            <person name="Katayose Y."/>
            <person name="Fujisawa M."/>
            <person name="Namiki N."/>
            <person name="Mizuno H."/>
            <person name="Yamamoto K."/>
            <person name="Antonio B.A."/>
            <person name="Baba T."/>
            <person name="Sakata K."/>
            <person name="Nagamura Y."/>
            <person name="Aoki H."/>
            <person name="Arikawa K."/>
            <person name="Arita K."/>
            <person name="Bito T."/>
            <person name="Chiden Y."/>
            <person name="Fujitsuka N."/>
            <person name="Fukunaka R."/>
            <person name="Hamada M."/>
            <person name="Harada C."/>
            <person name="Hayashi A."/>
            <person name="Hijishita S."/>
            <person name="Honda M."/>
            <person name="Hosokawa S."/>
            <person name="Ichikawa Y."/>
            <person name="Idonuma A."/>
            <person name="Iijima M."/>
            <person name="Ikeda M."/>
            <person name="Ikeno M."/>
            <person name="Ito K."/>
            <person name="Ito S."/>
            <person name="Ito T."/>
            <person name="Ito Y."/>
            <person name="Ito Y."/>
            <person name="Iwabuchi A."/>
            <person name="Kamiya K."/>
            <person name="Karasawa W."/>
            <person name="Kurita K."/>
            <person name="Katagiri S."/>
            <person name="Kikuta A."/>
            <person name="Kobayashi H."/>
            <person name="Kobayashi N."/>
            <person name="Machita K."/>
            <person name="Maehara T."/>
            <person name="Masukawa M."/>
            <person name="Mizubayashi T."/>
            <person name="Mukai Y."/>
            <person name="Nagasaki H."/>
            <person name="Nagata Y."/>
            <person name="Naito S."/>
            <person name="Nakashima M."/>
            <person name="Nakama Y."/>
            <person name="Nakamichi Y."/>
            <person name="Nakamura M."/>
            <person name="Meguro A."/>
            <person name="Negishi M."/>
            <person name="Ohta I."/>
            <person name="Ohta T."/>
            <person name="Okamoto M."/>
            <person name="Ono N."/>
            <person name="Saji S."/>
            <person name="Sakaguchi M."/>
            <person name="Sakai K."/>
            <person name="Shibata M."/>
            <person name="Shimokawa T."/>
            <person name="Song J."/>
            <person name="Takazaki Y."/>
            <person name="Terasawa K."/>
            <person name="Tsugane M."/>
            <person name="Tsuji K."/>
            <person name="Ueda S."/>
            <person name="Waki K."/>
            <person name="Yamagata H."/>
            <person name="Yamamoto M."/>
            <person name="Yamamoto S."/>
            <person name="Yamane H."/>
            <person name="Yoshiki S."/>
            <person name="Yoshihara R."/>
            <person name="Yukawa K."/>
            <person name="Zhong H."/>
            <person name="Yano M."/>
            <person name="Yuan Q."/>
            <person name="Ouyang S."/>
            <person name="Liu J."/>
            <person name="Jones K.M."/>
            <person name="Gansberger K."/>
            <person name="Moffat K."/>
            <person name="Hill J."/>
            <person name="Bera J."/>
            <person name="Fadrosh D."/>
            <person name="Jin S."/>
            <person name="Johri S."/>
            <person name="Kim M."/>
            <person name="Overton L."/>
            <person name="Reardon M."/>
            <person name="Tsitrin T."/>
            <person name="Vuong H."/>
            <person name="Weaver B."/>
            <person name="Ciecko A."/>
            <person name="Tallon L."/>
            <person name="Jackson J."/>
            <person name="Pai G."/>
            <person name="Aken S.V."/>
            <person name="Utterback T."/>
            <person name="Reidmuller S."/>
            <person name="Feldblyum T."/>
            <person name="Hsiao J."/>
            <person name="Zismann V."/>
            <person name="Iobst S."/>
            <person name="de Vazeille A.R."/>
            <person name="Buell C.R."/>
            <person name="Ying K."/>
            <person name="Li Y."/>
            <person name="Lu T."/>
            <person name="Huang Y."/>
            <person name="Zhao Q."/>
            <person name="Feng Q."/>
            <person name="Zhang L."/>
            <person name="Zhu J."/>
            <person name="Weng Q."/>
            <person name="Mu J."/>
            <person name="Lu Y."/>
            <person name="Fan D."/>
            <person name="Liu Y."/>
            <person name="Guan J."/>
            <person name="Zhang Y."/>
            <person name="Yu S."/>
            <person name="Liu X."/>
            <person name="Zhang Y."/>
            <person name="Hong G."/>
            <person name="Han B."/>
            <person name="Choisne N."/>
            <person name="Demange N."/>
            <person name="Orjeda G."/>
            <person name="Samain S."/>
            <person name="Cattolico L."/>
            <person name="Pelletier E."/>
            <person name="Couloux A."/>
            <person name="Segurens B."/>
            <person name="Wincker P."/>
            <person name="D'Hont A."/>
            <person name="Scarpelli C."/>
            <person name="Weissenbach J."/>
            <person name="Salanoubat M."/>
            <person name="Quetier F."/>
            <person name="Yu Y."/>
            <person name="Kim H.R."/>
            <person name="Rambo T."/>
            <person name="Currie J."/>
            <person name="Collura K."/>
            <person name="Luo M."/>
            <person name="Yang T."/>
            <person name="Ammiraju J.S.S."/>
            <person name="Engler F."/>
            <person name="Soderlund C."/>
            <person name="Wing R.A."/>
            <person name="Palmer L.E."/>
            <person name="de la Bastide M."/>
            <person name="Spiegel L."/>
            <person name="Nascimento L."/>
            <person name="Zutavern T."/>
            <person name="O'Shaughnessy A."/>
            <person name="Dike S."/>
            <person name="Dedhia N."/>
            <person name="Preston R."/>
            <person name="Balija V."/>
            <person name="McCombie W.R."/>
            <person name="Chow T."/>
            <person name="Chen H."/>
            <person name="Chung M."/>
            <person name="Chen C."/>
            <person name="Shaw J."/>
            <person name="Wu H."/>
            <person name="Hsiao K."/>
            <person name="Chao Y."/>
            <person name="Chu M."/>
            <person name="Cheng C."/>
            <person name="Hour A."/>
            <person name="Lee P."/>
            <person name="Lin S."/>
            <person name="Lin Y."/>
            <person name="Liou J."/>
            <person name="Liu S."/>
            <person name="Hsing Y."/>
            <person name="Raghuvanshi S."/>
            <person name="Mohanty A."/>
            <person name="Bharti A.K."/>
            <person name="Gaur A."/>
            <person name="Gupta V."/>
            <person name="Kumar D."/>
            <person name="Ravi V."/>
            <person name="Vij S."/>
            <person name="Kapur A."/>
            <person name="Khurana P."/>
            <person name="Khurana P."/>
            <person name="Khurana J.P."/>
            <person name="Tyagi A.K."/>
            <person name="Gaikwad K."/>
            <person name="Singh A."/>
            <person name="Dalal V."/>
            <person name="Srivastava S."/>
            <person name="Dixit A."/>
            <person name="Pal A.K."/>
            <person name="Ghazi I.A."/>
            <person name="Yadav M."/>
            <person name="Pandit A."/>
            <person name="Bhargava A."/>
            <person name="Sureshbabu K."/>
            <person name="Batra K."/>
            <person name="Sharma T.R."/>
            <person name="Mohapatra T."/>
            <person name="Singh N.K."/>
            <person name="Messing J."/>
            <person name="Nelson A.B."/>
            <person name="Fuks G."/>
            <person name="Kavchok S."/>
            <person name="Keizer G."/>
            <person name="Linton E."/>
            <person name="Llaca V."/>
            <person name="Song R."/>
            <person name="Tanyolac B."/>
            <person name="Young S."/>
            <person name="Ho-Il K."/>
            <person name="Hahn J.H."/>
            <person name="Sangsakoo G."/>
            <person name="Vanavichit A."/>
            <person name="de Mattos Luiz.A.T."/>
            <person name="Zimmer P.D."/>
            <person name="Malone G."/>
            <person name="Dellagostin O."/>
            <person name="de Oliveira A.C."/>
            <person name="Bevan M."/>
            <person name="Bancroft I."/>
            <person name="Minx P."/>
            <person name="Cordum H."/>
            <person name="Wilson R."/>
            <person name="Cheng Z."/>
            <person name="Jin W."/>
            <person name="Jiang J."/>
            <person name="Leong S.A."/>
            <person name="Iwama H."/>
            <person name="Gojobori T."/>
            <person name="Itoh T."/>
            <person name="Niimura Y."/>
            <person name="Fujii Y."/>
            <person name="Habara T."/>
            <person name="Sakai H."/>
            <person name="Sato Y."/>
            <person name="Wilson G."/>
            <person name="Kumar K."/>
            <person name="McCouch S."/>
            <person name="Juretic N."/>
            <person name="Hoen D."/>
            <person name="Wright S."/>
            <person name="Bruskiewich R."/>
            <person name="Bureau T."/>
            <person name="Miyao A."/>
            <person name="Hirochika H."/>
            <person name="Nishikawa T."/>
            <person name="Kadowaki K."/>
            <person name="Sugiura M."/>
            <person name="Burr B."/>
            <person name="Sasaki T."/>
        </authorList>
    </citation>
    <scope>NUCLEOTIDE SEQUENCE [LARGE SCALE GENOMIC DNA]</scope>
    <source>
        <strain evidence="2">cv. Nipponbare</strain>
    </source>
</reference>
<accession>A0A0P0VYG7</accession>
<dbReference type="AlphaFoldDB" id="A0A0P0VYG7"/>
<dbReference type="PaxDb" id="39947-A0A0P0VYG7"/>
<organism evidence="1 2">
    <name type="scientific">Oryza sativa subsp. japonica</name>
    <name type="common">Rice</name>
    <dbReference type="NCBI Taxonomy" id="39947"/>
    <lineage>
        <taxon>Eukaryota</taxon>
        <taxon>Viridiplantae</taxon>
        <taxon>Streptophyta</taxon>
        <taxon>Embryophyta</taxon>
        <taxon>Tracheophyta</taxon>
        <taxon>Spermatophyta</taxon>
        <taxon>Magnoliopsida</taxon>
        <taxon>Liliopsida</taxon>
        <taxon>Poales</taxon>
        <taxon>Poaceae</taxon>
        <taxon>BOP clade</taxon>
        <taxon>Oryzoideae</taxon>
        <taxon>Oryzeae</taxon>
        <taxon>Oryzinae</taxon>
        <taxon>Oryza</taxon>
        <taxon>Oryza sativa</taxon>
    </lineage>
</organism>
<proteinExistence type="predicted"/>
<name>A0A0P0VYG7_ORYSJ</name>
<protein>
    <submittedName>
        <fullName evidence="1">Os03g0397550 protein</fullName>
    </submittedName>
</protein>
<dbReference type="InParanoid" id="A0A0P0VYG7"/>